<name>A0A0C3E5T0_9AGAM</name>
<keyword evidence="4" id="KW-1185">Reference proteome</keyword>
<dbReference type="GO" id="GO:0006144">
    <property type="term" value="P:purine nucleobase metabolic process"/>
    <property type="evidence" value="ECO:0007669"/>
    <property type="project" value="UniProtKB-KW"/>
</dbReference>
<dbReference type="HOGENOM" id="CLU_092522_0_0_1"/>
<accession>A0A0C3E5T0</accession>
<evidence type="ECO:0000313" key="3">
    <source>
        <dbReference type="EMBL" id="KIM68115.1"/>
    </source>
</evidence>
<keyword evidence="1" id="KW-0659">Purine metabolism</keyword>
<sequence length="209" mass="22922">MSTSAAVPVEDSESVLKSTLVLLFEESEEIRLTLVPQLLVSLGSTFFLTHTSQVYEIIDESIGLIHSWSPDLQARFIAGHPRIGESRNLSALSSAEQSGGTTAAAPTPPEVLQRLQHLNACYECIYPGLRYITFVNGRSRAVIAEEMEDKLGVAHSLLPNQPPLESLVPVQAHSPAWLAELHRAVEDVGRIAKSRLEKVDREGLLHLVK</sequence>
<dbReference type="PANTHER" id="PTHR37987">
    <property type="entry name" value="CHROMOSOME 9, WHOLE GENOME SHOTGUN SEQUENCE"/>
    <property type="match status" value="1"/>
</dbReference>
<dbReference type="InterPro" id="IPR018020">
    <property type="entry name" value="OHCU_decarboxylase"/>
</dbReference>
<reference evidence="3 4" key="1">
    <citation type="submission" date="2014-04" db="EMBL/GenBank/DDBJ databases">
        <authorList>
            <consortium name="DOE Joint Genome Institute"/>
            <person name="Kuo A."/>
            <person name="Kohler A."/>
            <person name="Nagy L.G."/>
            <person name="Floudas D."/>
            <person name="Copeland A."/>
            <person name="Barry K.W."/>
            <person name="Cichocki N."/>
            <person name="Veneault-Fourrey C."/>
            <person name="LaButti K."/>
            <person name="Lindquist E.A."/>
            <person name="Lipzen A."/>
            <person name="Lundell T."/>
            <person name="Morin E."/>
            <person name="Murat C."/>
            <person name="Sun H."/>
            <person name="Tunlid A."/>
            <person name="Henrissat B."/>
            <person name="Grigoriev I.V."/>
            <person name="Hibbett D.S."/>
            <person name="Martin F."/>
            <person name="Nordberg H.P."/>
            <person name="Cantor M.N."/>
            <person name="Hua S.X."/>
        </authorList>
    </citation>
    <scope>NUCLEOTIDE SEQUENCE [LARGE SCALE GENOMIC DNA]</scope>
    <source>
        <strain evidence="3 4">Foug A</strain>
    </source>
</reference>
<proteinExistence type="predicted"/>
<dbReference type="Gene3D" id="1.10.3330.10">
    <property type="entry name" value="Oxo-4-hydroxy-4-carboxy-5-ureidoimidazoline decarboxylase"/>
    <property type="match status" value="1"/>
</dbReference>
<dbReference type="InterPro" id="IPR036778">
    <property type="entry name" value="OHCU_decarboxylase_sf"/>
</dbReference>
<gene>
    <name evidence="3" type="ORF">SCLCIDRAFT_1209516</name>
</gene>
<protein>
    <recommendedName>
        <fullName evidence="2">Oxo-4-hydroxy-4-carboxy-5-ureidoimidazoline decarboxylase domain-containing protein</fullName>
    </recommendedName>
</protein>
<evidence type="ECO:0000256" key="1">
    <source>
        <dbReference type="ARBA" id="ARBA00022631"/>
    </source>
</evidence>
<dbReference type="OrthoDB" id="5398391at2759"/>
<evidence type="ECO:0000259" key="2">
    <source>
        <dbReference type="Pfam" id="PF09349"/>
    </source>
</evidence>
<reference evidence="4" key="2">
    <citation type="submission" date="2015-01" db="EMBL/GenBank/DDBJ databases">
        <title>Evolutionary Origins and Diversification of the Mycorrhizal Mutualists.</title>
        <authorList>
            <consortium name="DOE Joint Genome Institute"/>
            <consortium name="Mycorrhizal Genomics Consortium"/>
            <person name="Kohler A."/>
            <person name="Kuo A."/>
            <person name="Nagy L.G."/>
            <person name="Floudas D."/>
            <person name="Copeland A."/>
            <person name="Barry K.W."/>
            <person name="Cichocki N."/>
            <person name="Veneault-Fourrey C."/>
            <person name="LaButti K."/>
            <person name="Lindquist E.A."/>
            <person name="Lipzen A."/>
            <person name="Lundell T."/>
            <person name="Morin E."/>
            <person name="Murat C."/>
            <person name="Riley R."/>
            <person name="Ohm R."/>
            <person name="Sun H."/>
            <person name="Tunlid A."/>
            <person name="Henrissat B."/>
            <person name="Grigoriev I.V."/>
            <person name="Hibbett D.S."/>
            <person name="Martin F."/>
        </authorList>
    </citation>
    <scope>NUCLEOTIDE SEQUENCE [LARGE SCALE GENOMIC DNA]</scope>
    <source>
        <strain evidence="4">Foug A</strain>
    </source>
</reference>
<dbReference type="AlphaFoldDB" id="A0A0C3E5T0"/>
<evidence type="ECO:0000313" key="4">
    <source>
        <dbReference type="Proteomes" id="UP000053989"/>
    </source>
</evidence>
<dbReference type="InParanoid" id="A0A0C3E5T0"/>
<dbReference type="Proteomes" id="UP000053989">
    <property type="component" value="Unassembled WGS sequence"/>
</dbReference>
<dbReference type="STRING" id="1036808.A0A0C3E5T0"/>
<dbReference type="EMBL" id="KN822010">
    <property type="protein sequence ID" value="KIM68115.1"/>
    <property type="molecule type" value="Genomic_DNA"/>
</dbReference>
<feature type="domain" description="Oxo-4-hydroxy-4-carboxy-5-ureidoimidazoline decarboxylase" evidence="2">
    <location>
        <begin position="23"/>
        <end position="152"/>
    </location>
</feature>
<dbReference type="Pfam" id="PF09349">
    <property type="entry name" value="OHCU_decarbox"/>
    <property type="match status" value="1"/>
</dbReference>
<organism evidence="3 4">
    <name type="scientific">Scleroderma citrinum Foug A</name>
    <dbReference type="NCBI Taxonomy" id="1036808"/>
    <lineage>
        <taxon>Eukaryota</taxon>
        <taxon>Fungi</taxon>
        <taxon>Dikarya</taxon>
        <taxon>Basidiomycota</taxon>
        <taxon>Agaricomycotina</taxon>
        <taxon>Agaricomycetes</taxon>
        <taxon>Agaricomycetidae</taxon>
        <taxon>Boletales</taxon>
        <taxon>Sclerodermatineae</taxon>
        <taxon>Sclerodermataceae</taxon>
        <taxon>Scleroderma</taxon>
    </lineage>
</organism>
<dbReference type="PANTHER" id="PTHR37987:SF1">
    <property type="entry name" value="OXO-4-HYDROXY-4-CARBOXY-5-UREIDOIMIDAZOLINE DECARBOXYLASE DOMAIN-CONTAINING PROTEIN"/>
    <property type="match status" value="1"/>
</dbReference>
<dbReference type="SUPFAM" id="SSF158694">
    <property type="entry name" value="UraD-Like"/>
    <property type="match status" value="1"/>
</dbReference>